<dbReference type="AlphaFoldDB" id="A0A6N3CLK8"/>
<reference evidence="1" key="1">
    <citation type="submission" date="2019-11" db="EMBL/GenBank/DDBJ databases">
        <authorList>
            <person name="Feng L."/>
        </authorList>
    </citation>
    <scope>NUCLEOTIDE SEQUENCE</scope>
    <source>
        <strain evidence="1">EFaeciumLFYP64</strain>
    </source>
</reference>
<evidence type="ECO:0000313" key="1">
    <source>
        <dbReference type="EMBL" id="VYU15878.1"/>
    </source>
</evidence>
<gene>
    <name evidence="1" type="ORF">EFLFYP64_01455</name>
</gene>
<proteinExistence type="predicted"/>
<name>A0A6N3CLK8_ENTFC</name>
<dbReference type="EMBL" id="CACRTQ010000036">
    <property type="protein sequence ID" value="VYU15878.1"/>
    <property type="molecule type" value="Genomic_DNA"/>
</dbReference>
<sequence>MKKKGFFYTLLIVVFIFPLFSQVTFSMTQPVSSEEHDNLFRATEEFKKYRENIVPETPLASEPITDIDGNQIGWYIQYEVMVVNNDSIVKNTVVLELTPIEKVSSLLTYIYTDESDETEIILTDYSKIATDKKVYIVDVDTSEILYDIEIDENLLDVAQEIDHQKQEAIRYAGRKGKRKYLLRECSKS</sequence>
<organism evidence="1">
    <name type="scientific">Enterococcus faecium</name>
    <name type="common">Streptococcus faecium</name>
    <dbReference type="NCBI Taxonomy" id="1352"/>
    <lineage>
        <taxon>Bacteria</taxon>
        <taxon>Bacillati</taxon>
        <taxon>Bacillota</taxon>
        <taxon>Bacilli</taxon>
        <taxon>Lactobacillales</taxon>
        <taxon>Enterococcaceae</taxon>
        <taxon>Enterococcus</taxon>
    </lineage>
</organism>
<protein>
    <submittedName>
        <fullName evidence="1">Uncharacterized protein</fullName>
    </submittedName>
</protein>
<accession>A0A6N3CLK8</accession>